<sequence>MEMHTTTAINHQTNHFKKFVNRLVERFQPLQLFCFAKTNLIAETNGCFTATESSYNCNYCLLMVTEKATRIDHEVQEFSNIYYHHGTISVISHSQQTVSEALRANSRFFIRIYTTGQLLYSRDGMSNFDFTDRFIPTLAAKKAQKHFDHHIPLAEGFLHGAAECLARKDFNVSTFMLHQVVEQCSIVLLRVHLAYRSDIHNLLRMLRLCCSFSDRPIQTFLSGSPEDERLFNLLLKSYCDSRYAGDFSVCANDAQILLDRVSLFLMLTKEMCIAKIEELAHQASVYQELMGENEVALKKVLH</sequence>
<protein>
    <submittedName>
        <fullName evidence="2">HEPN domain-containing protein</fullName>
    </submittedName>
</protein>
<dbReference type="Gene3D" id="1.20.120.330">
    <property type="entry name" value="Nucleotidyltransferases domain 2"/>
    <property type="match status" value="1"/>
</dbReference>
<proteinExistence type="predicted"/>
<dbReference type="Proteomes" id="UP000320300">
    <property type="component" value="Unassembled WGS sequence"/>
</dbReference>
<dbReference type="Pfam" id="PF05168">
    <property type="entry name" value="HEPN"/>
    <property type="match status" value="1"/>
</dbReference>
<dbReference type="RefSeq" id="WP_185960529.1">
    <property type="nucleotide sequence ID" value="NZ_CBCSJO010000009.1"/>
</dbReference>
<dbReference type="EMBL" id="FXTN01000009">
    <property type="protein sequence ID" value="SMO87715.1"/>
    <property type="molecule type" value="Genomic_DNA"/>
</dbReference>
<dbReference type="SMART" id="SM00748">
    <property type="entry name" value="HEPN"/>
    <property type="match status" value="1"/>
</dbReference>
<reference evidence="2 3" key="1">
    <citation type="submission" date="2017-05" db="EMBL/GenBank/DDBJ databases">
        <authorList>
            <person name="Varghese N."/>
            <person name="Submissions S."/>
        </authorList>
    </citation>
    <scope>NUCLEOTIDE SEQUENCE [LARGE SCALE GENOMIC DNA]</scope>
    <source>
        <strain evidence="2 3">DSM 19036</strain>
    </source>
</reference>
<evidence type="ECO:0000259" key="1">
    <source>
        <dbReference type="SMART" id="SM00748"/>
    </source>
</evidence>
<feature type="domain" description="HEPN" evidence="1">
    <location>
        <begin position="151"/>
        <end position="264"/>
    </location>
</feature>
<dbReference type="AlphaFoldDB" id="A0A521EUY3"/>
<evidence type="ECO:0000313" key="2">
    <source>
        <dbReference type="EMBL" id="SMO87715.1"/>
    </source>
</evidence>
<gene>
    <name evidence="2" type="ORF">SAMN06265348_109163</name>
</gene>
<accession>A0A521EUY3</accession>
<dbReference type="InterPro" id="IPR007842">
    <property type="entry name" value="HEPN_dom"/>
</dbReference>
<keyword evidence="3" id="KW-1185">Reference proteome</keyword>
<organism evidence="2 3">
    <name type="scientific">Pedobacter westerhofensis</name>
    <dbReference type="NCBI Taxonomy" id="425512"/>
    <lineage>
        <taxon>Bacteria</taxon>
        <taxon>Pseudomonadati</taxon>
        <taxon>Bacteroidota</taxon>
        <taxon>Sphingobacteriia</taxon>
        <taxon>Sphingobacteriales</taxon>
        <taxon>Sphingobacteriaceae</taxon>
        <taxon>Pedobacter</taxon>
    </lineage>
</organism>
<name>A0A521EUY3_9SPHI</name>
<evidence type="ECO:0000313" key="3">
    <source>
        <dbReference type="Proteomes" id="UP000320300"/>
    </source>
</evidence>